<dbReference type="PANTHER" id="PTHR43686">
    <property type="entry name" value="SULFURTRANSFERASE-RELATED"/>
    <property type="match status" value="1"/>
</dbReference>
<dbReference type="PANTHER" id="PTHR43686:SF1">
    <property type="entry name" value="AMINOTRAN_5 DOMAIN-CONTAINING PROTEIN"/>
    <property type="match status" value="1"/>
</dbReference>
<evidence type="ECO:0000313" key="2">
    <source>
        <dbReference type="EMBL" id="KPK63829.1"/>
    </source>
</evidence>
<dbReference type="Gene3D" id="3.40.50.620">
    <property type="entry name" value="HUPs"/>
    <property type="match status" value="1"/>
</dbReference>
<evidence type="ECO:0000259" key="1">
    <source>
        <dbReference type="Pfam" id="PF01171"/>
    </source>
</evidence>
<organism evidence="2 3">
    <name type="scientific">candidate division WOR_3 bacterium SM23_42</name>
    <dbReference type="NCBI Taxonomy" id="1703779"/>
    <lineage>
        <taxon>Bacteria</taxon>
        <taxon>Bacteria division WOR-3</taxon>
    </lineage>
</organism>
<evidence type="ECO:0000313" key="3">
    <source>
        <dbReference type="Proteomes" id="UP000051373"/>
    </source>
</evidence>
<dbReference type="InterPro" id="IPR014729">
    <property type="entry name" value="Rossmann-like_a/b/a_fold"/>
</dbReference>
<comment type="caution">
    <text evidence="2">The sequence shown here is derived from an EMBL/GenBank/DDBJ whole genome shotgun (WGS) entry which is preliminary data.</text>
</comment>
<dbReference type="STRING" id="1703779.AMJ83_05095"/>
<dbReference type="InterPro" id="IPR011063">
    <property type="entry name" value="TilS/TtcA_N"/>
</dbReference>
<reference evidence="2 3" key="1">
    <citation type="journal article" date="2015" name="Microbiome">
        <title>Genomic resolution of linkages in carbon, nitrogen, and sulfur cycling among widespread estuary sediment bacteria.</title>
        <authorList>
            <person name="Baker B.J."/>
            <person name="Lazar C.S."/>
            <person name="Teske A.P."/>
            <person name="Dick G.J."/>
        </authorList>
    </citation>
    <scope>NUCLEOTIDE SEQUENCE [LARGE SCALE GENOMIC DNA]</scope>
    <source>
        <strain evidence="2">SM23_42</strain>
    </source>
</reference>
<feature type="domain" description="tRNA(Ile)-lysidine/2-thiocytidine synthase N-terminal" evidence="1">
    <location>
        <begin position="35"/>
        <end position="149"/>
    </location>
</feature>
<dbReference type="SUPFAM" id="SSF52402">
    <property type="entry name" value="Adenine nucleotide alpha hydrolases-like"/>
    <property type="match status" value="1"/>
</dbReference>
<dbReference type="EMBL" id="LJUJ01000008">
    <property type="protein sequence ID" value="KPK63829.1"/>
    <property type="molecule type" value="Genomic_DNA"/>
</dbReference>
<name>A0A0S8FT03_UNCW3</name>
<gene>
    <name evidence="2" type="ORF">AMJ83_05095</name>
</gene>
<sequence>MLLFLLQEYSAIYQQSWNITAAHIHPMFPGWTTTPLKPLLSEHNIPHTIVKQNIYRRIKDVKNKCFFCSRERRKRLLDLAGKLDTFNIALAHHKEDVVETLLLNIFYTGRMSTLMPKQPIVHGRFYFVRPIYYLDKETILGIARALGLKSHANVCPYYKNSRRETMRGMLSKIRKKNPDIYTNIFGSIFNTKKAYMPS</sequence>
<protein>
    <recommendedName>
        <fullName evidence="1">tRNA(Ile)-lysidine/2-thiocytidine synthase N-terminal domain-containing protein</fullName>
    </recommendedName>
</protein>
<dbReference type="Proteomes" id="UP000051373">
    <property type="component" value="Unassembled WGS sequence"/>
</dbReference>
<dbReference type="AlphaFoldDB" id="A0A0S8FT03"/>
<accession>A0A0S8FT03</accession>
<proteinExistence type="predicted"/>
<dbReference type="Pfam" id="PF01171">
    <property type="entry name" value="ATP_bind_3"/>
    <property type="match status" value="1"/>
</dbReference>